<organism evidence="2 3">
    <name type="scientific">Acinetobacter tianfuensis</name>
    <dbReference type="NCBI Taxonomy" id="2419603"/>
    <lineage>
        <taxon>Bacteria</taxon>
        <taxon>Pseudomonadati</taxon>
        <taxon>Pseudomonadota</taxon>
        <taxon>Gammaproteobacteria</taxon>
        <taxon>Moraxellales</taxon>
        <taxon>Moraxellaceae</taxon>
        <taxon>Acinetobacter</taxon>
    </lineage>
</organism>
<keyword evidence="3" id="KW-1185">Reference proteome</keyword>
<dbReference type="EMBL" id="RAXV01000009">
    <property type="protein sequence ID" value="RKG32482.1"/>
    <property type="molecule type" value="Genomic_DNA"/>
</dbReference>
<evidence type="ECO:0000313" key="2">
    <source>
        <dbReference type="EMBL" id="RKG32482.1"/>
    </source>
</evidence>
<dbReference type="Proteomes" id="UP000282388">
    <property type="component" value="Unassembled WGS sequence"/>
</dbReference>
<evidence type="ECO:0000313" key="3">
    <source>
        <dbReference type="Proteomes" id="UP000282388"/>
    </source>
</evidence>
<sequence>MLHLHRKLLIWMCAAIISPTIYAAPTSNIYSTSFAILSYAKWPNPVPEICVVNNPSFAQQLTNHLPANASYKISNIQSQQIKNTNCTALFFSTLSDQEEQHLLNTAVTFPALSISTNNNNCEIGSAFCLYKKGSNYAFKVNMESLSQSKIHIDPRVLLLAKTAESNQ</sequence>
<feature type="chain" id="PRO_5017371541" evidence="1">
    <location>
        <begin position="24"/>
        <end position="167"/>
    </location>
</feature>
<dbReference type="RefSeq" id="WP_120401995.1">
    <property type="nucleotide sequence ID" value="NZ_RAXV01000009.1"/>
</dbReference>
<dbReference type="OrthoDB" id="7355447at2"/>
<keyword evidence="1" id="KW-0732">Signal</keyword>
<gene>
    <name evidence="2" type="ORF">D7V32_05985</name>
</gene>
<reference evidence="2 3" key="1">
    <citation type="submission" date="2018-09" db="EMBL/GenBank/DDBJ databases">
        <title>The draft genome of Acinetobacter spp. strains.</title>
        <authorList>
            <person name="Qin J."/>
            <person name="Feng Y."/>
            <person name="Zong Z."/>
        </authorList>
    </citation>
    <scope>NUCLEOTIDE SEQUENCE [LARGE SCALE GENOMIC DNA]</scope>
    <source>
        <strain evidence="2 3">WCHAc060012</strain>
    </source>
</reference>
<comment type="caution">
    <text evidence="2">The sequence shown here is derived from an EMBL/GenBank/DDBJ whole genome shotgun (WGS) entry which is preliminary data.</text>
</comment>
<dbReference type="AlphaFoldDB" id="A0A3A8EBW2"/>
<protein>
    <submittedName>
        <fullName evidence="2">YfiR family protein</fullName>
    </submittedName>
</protein>
<dbReference type="Pfam" id="PF13689">
    <property type="entry name" value="DUF4154"/>
    <property type="match status" value="1"/>
</dbReference>
<dbReference type="InterPro" id="IPR025293">
    <property type="entry name" value="YfiR/HmsC-like"/>
</dbReference>
<accession>A0A3A8EBW2</accession>
<feature type="signal peptide" evidence="1">
    <location>
        <begin position="1"/>
        <end position="23"/>
    </location>
</feature>
<proteinExistence type="predicted"/>
<evidence type="ECO:0000256" key="1">
    <source>
        <dbReference type="SAM" id="SignalP"/>
    </source>
</evidence>
<name>A0A3A8EBW2_9GAMM</name>